<feature type="non-terminal residue" evidence="1">
    <location>
        <position position="1"/>
    </location>
</feature>
<protein>
    <submittedName>
        <fullName evidence="1">Uncharacterized protein</fullName>
    </submittedName>
</protein>
<dbReference type="InterPro" id="IPR043502">
    <property type="entry name" value="DNA/RNA_pol_sf"/>
</dbReference>
<keyword evidence="2" id="KW-1185">Reference proteome</keyword>
<dbReference type="SUPFAM" id="SSF56672">
    <property type="entry name" value="DNA/RNA polymerases"/>
    <property type="match status" value="1"/>
</dbReference>
<gene>
    <name evidence="1" type="ORF">O181_054127</name>
</gene>
<dbReference type="Proteomes" id="UP000765509">
    <property type="component" value="Unassembled WGS sequence"/>
</dbReference>
<sequence length="96" mass="11118">TIRGNEADINLNIDRPYPPVLRRTDYPESPRGIKALERHIQELMQLGLLRKVGYNEDVEFTTPAIISWHNDKSRMAGDFEELNAYTVTDRYTIPSI</sequence>
<evidence type="ECO:0000313" key="2">
    <source>
        <dbReference type="Proteomes" id="UP000765509"/>
    </source>
</evidence>
<name>A0A9Q3EB27_9BASI</name>
<organism evidence="1 2">
    <name type="scientific">Austropuccinia psidii MF-1</name>
    <dbReference type="NCBI Taxonomy" id="1389203"/>
    <lineage>
        <taxon>Eukaryota</taxon>
        <taxon>Fungi</taxon>
        <taxon>Dikarya</taxon>
        <taxon>Basidiomycota</taxon>
        <taxon>Pucciniomycotina</taxon>
        <taxon>Pucciniomycetes</taxon>
        <taxon>Pucciniales</taxon>
        <taxon>Sphaerophragmiaceae</taxon>
        <taxon>Austropuccinia</taxon>
    </lineage>
</organism>
<dbReference type="AlphaFoldDB" id="A0A9Q3EB27"/>
<dbReference type="EMBL" id="AVOT02023995">
    <property type="protein sequence ID" value="MBW0514412.1"/>
    <property type="molecule type" value="Genomic_DNA"/>
</dbReference>
<dbReference type="Gene3D" id="3.10.10.10">
    <property type="entry name" value="HIV Type 1 Reverse Transcriptase, subunit A, domain 1"/>
    <property type="match status" value="1"/>
</dbReference>
<comment type="caution">
    <text evidence="1">The sequence shown here is derived from an EMBL/GenBank/DDBJ whole genome shotgun (WGS) entry which is preliminary data.</text>
</comment>
<proteinExistence type="predicted"/>
<accession>A0A9Q3EB27</accession>
<reference evidence="1" key="1">
    <citation type="submission" date="2021-03" db="EMBL/GenBank/DDBJ databases">
        <title>Draft genome sequence of rust myrtle Austropuccinia psidii MF-1, a brazilian biotype.</title>
        <authorList>
            <person name="Quecine M.C."/>
            <person name="Pachon D.M.R."/>
            <person name="Bonatelli M.L."/>
            <person name="Correr F.H."/>
            <person name="Franceschini L.M."/>
            <person name="Leite T.F."/>
            <person name="Margarido G.R.A."/>
            <person name="Almeida C.A."/>
            <person name="Ferrarezi J.A."/>
            <person name="Labate C.A."/>
        </authorList>
    </citation>
    <scope>NUCLEOTIDE SEQUENCE</scope>
    <source>
        <strain evidence="1">MF-1</strain>
    </source>
</reference>
<evidence type="ECO:0000313" key="1">
    <source>
        <dbReference type="EMBL" id="MBW0514412.1"/>
    </source>
</evidence>